<keyword evidence="2" id="KW-1185">Reference proteome</keyword>
<gene>
    <name evidence="1" type="ORF">SI8410_17020972</name>
</gene>
<reference evidence="1" key="1">
    <citation type="submission" date="2020-02" db="EMBL/GenBank/DDBJ databases">
        <authorList>
            <person name="Scholz U."/>
            <person name="Mascher M."/>
            <person name="Fiebig A."/>
        </authorList>
    </citation>
    <scope>NUCLEOTIDE SEQUENCE</scope>
</reference>
<accession>A0A7I8LM10</accession>
<evidence type="ECO:0000313" key="2">
    <source>
        <dbReference type="Proteomes" id="UP000663760"/>
    </source>
</evidence>
<dbReference type="AlphaFoldDB" id="A0A7I8LM10"/>
<evidence type="ECO:0000313" key="1">
    <source>
        <dbReference type="EMBL" id="CAA7410294.1"/>
    </source>
</evidence>
<dbReference type="Proteomes" id="UP000663760">
    <property type="component" value="Chromosome 17"/>
</dbReference>
<dbReference type="EMBL" id="LR746280">
    <property type="protein sequence ID" value="CAA7410294.1"/>
    <property type="molecule type" value="Genomic_DNA"/>
</dbReference>
<proteinExistence type="predicted"/>
<name>A0A7I8LM10_SPIIN</name>
<protein>
    <submittedName>
        <fullName evidence="1">Uncharacterized protein</fullName>
    </submittedName>
</protein>
<organism evidence="1 2">
    <name type="scientific">Spirodela intermedia</name>
    <name type="common">Intermediate duckweed</name>
    <dbReference type="NCBI Taxonomy" id="51605"/>
    <lineage>
        <taxon>Eukaryota</taxon>
        <taxon>Viridiplantae</taxon>
        <taxon>Streptophyta</taxon>
        <taxon>Embryophyta</taxon>
        <taxon>Tracheophyta</taxon>
        <taxon>Spermatophyta</taxon>
        <taxon>Magnoliopsida</taxon>
        <taxon>Liliopsida</taxon>
        <taxon>Araceae</taxon>
        <taxon>Lemnoideae</taxon>
        <taxon>Spirodela</taxon>
    </lineage>
</organism>
<sequence length="95" mass="10590">MARVFFGLKSRGKNFFLLYASLSAAFCFCEITVSTRAIESLTTLLINDQRKIGLHKARGLLHLRQLVGGASSNLGNAKKRELRLQLLELIEQVAL</sequence>